<evidence type="ECO:0000256" key="5">
    <source>
        <dbReference type="SAM" id="MobiDB-lite"/>
    </source>
</evidence>
<feature type="compositionally biased region" description="Low complexity" evidence="5">
    <location>
        <begin position="336"/>
        <end position="359"/>
    </location>
</feature>
<feature type="DNA-binding region" description="HMG box" evidence="4">
    <location>
        <begin position="119"/>
        <end position="187"/>
    </location>
</feature>
<sequence>MLSNGRRRSCRTYQLHCYWRGSTPPPGHAPLALVGRNRAVPARRRFGPEDQRAASLPTPARVSRLRASMRARHGYGYPMSTMDTVHFGSAESLGISSHHQQHPIQHPQQSPPNALEQHIKRPMNAFMVWSRIQRRKIALDNPKMHNSEISKRLGAEWKLLTEMEKRPFIDEAKRLRAMHMKEHPDYKYRPRRKPKSPMQQQNHGNKQGGMYIPTSGTFPSFPLPPYFAAPSSQGPHHHHHPHPLEHLGYPPMPPYFGSAFDAVHLSKLVSQATGSTSPTDSISSNRASPSAAAAVVSSFYSSLYPVSAGGKSSFQPTTHQPPLSALFHHPPPPPMLFATPSQHSPGSSPGEPVVSSPPSLDLEQLRRPVSVIF</sequence>
<dbReference type="GO" id="GO:0000978">
    <property type="term" value="F:RNA polymerase II cis-regulatory region sequence-specific DNA binding"/>
    <property type="evidence" value="ECO:0007669"/>
    <property type="project" value="TreeGrafter"/>
</dbReference>
<feature type="domain" description="HMG box" evidence="6">
    <location>
        <begin position="119"/>
        <end position="187"/>
    </location>
</feature>
<feature type="region of interest" description="Disordered" evidence="5">
    <location>
        <begin position="95"/>
        <end position="114"/>
    </location>
</feature>
<dbReference type="InterPro" id="IPR036910">
    <property type="entry name" value="HMG_box_dom_sf"/>
</dbReference>
<dbReference type="InterPro" id="IPR050140">
    <property type="entry name" value="SRY-related_HMG-box_TF-like"/>
</dbReference>
<evidence type="ECO:0000256" key="4">
    <source>
        <dbReference type="PROSITE-ProRule" id="PRU00267"/>
    </source>
</evidence>
<dbReference type="PANTHER" id="PTHR10270:SF324">
    <property type="entry name" value="SOX DOMAIN-CONTAINING PROTEIN DICHAETE-RELATED"/>
    <property type="match status" value="1"/>
</dbReference>
<gene>
    <name evidence="7" type="ORF">TPSB3V08_LOCUS4213</name>
</gene>
<dbReference type="FunFam" id="1.10.30.10:FF:000002">
    <property type="entry name" value="transcription factor Sox-2"/>
    <property type="match status" value="1"/>
</dbReference>
<dbReference type="SUPFAM" id="SSF47095">
    <property type="entry name" value="HMG-box"/>
    <property type="match status" value="1"/>
</dbReference>
<dbReference type="PANTHER" id="PTHR10270">
    <property type="entry name" value="SOX TRANSCRIPTION FACTOR"/>
    <property type="match status" value="1"/>
</dbReference>
<dbReference type="CDD" id="cd22028">
    <property type="entry name" value="HMG-box_SoxA_SoxB_SoxG"/>
    <property type="match status" value="1"/>
</dbReference>
<evidence type="ECO:0000256" key="1">
    <source>
        <dbReference type="ARBA" id="ARBA00004123"/>
    </source>
</evidence>
<feature type="region of interest" description="Disordered" evidence="5">
    <location>
        <begin position="310"/>
        <end position="361"/>
    </location>
</feature>
<dbReference type="GO" id="GO:0001228">
    <property type="term" value="F:DNA-binding transcription activator activity, RNA polymerase II-specific"/>
    <property type="evidence" value="ECO:0007669"/>
    <property type="project" value="TreeGrafter"/>
</dbReference>
<dbReference type="Pfam" id="PF00505">
    <property type="entry name" value="HMG_box"/>
    <property type="match status" value="1"/>
</dbReference>
<dbReference type="PROSITE" id="PS50118">
    <property type="entry name" value="HMG_BOX_2"/>
    <property type="match status" value="1"/>
</dbReference>
<reference evidence="7" key="1">
    <citation type="submission" date="2020-11" db="EMBL/GenBank/DDBJ databases">
        <authorList>
            <person name="Tran Van P."/>
        </authorList>
    </citation>
    <scope>NUCLEOTIDE SEQUENCE</scope>
</reference>
<dbReference type="AlphaFoldDB" id="A0A7R9CWL7"/>
<keyword evidence="2 4" id="KW-0238">DNA-binding</keyword>
<dbReference type="GO" id="GO:0007420">
    <property type="term" value="P:brain development"/>
    <property type="evidence" value="ECO:0007669"/>
    <property type="project" value="TreeGrafter"/>
</dbReference>
<feature type="region of interest" description="Disordered" evidence="5">
    <location>
        <begin position="187"/>
        <end position="245"/>
    </location>
</feature>
<name>A0A7R9CWL7_TIMPO</name>
<evidence type="ECO:0000256" key="3">
    <source>
        <dbReference type="ARBA" id="ARBA00023242"/>
    </source>
</evidence>
<evidence type="ECO:0000259" key="6">
    <source>
        <dbReference type="PROSITE" id="PS50118"/>
    </source>
</evidence>
<dbReference type="EMBL" id="OD001984">
    <property type="protein sequence ID" value="CAD7403806.1"/>
    <property type="molecule type" value="Genomic_DNA"/>
</dbReference>
<organism evidence="7">
    <name type="scientific">Timema poppense</name>
    <name type="common">Walking stick</name>
    <dbReference type="NCBI Taxonomy" id="170557"/>
    <lineage>
        <taxon>Eukaryota</taxon>
        <taxon>Metazoa</taxon>
        <taxon>Ecdysozoa</taxon>
        <taxon>Arthropoda</taxon>
        <taxon>Hexapoda</taxon>
        <taxon>Insecta</taxon>
        <taxon>Pterygota</taxon>
        <taxon>Neoptera</taxon>
        <taxon>Polyneoptera</taxon>
        <taxon>Phasmatodea</taxon>
        <taxon>Timematodea</taxon>
        <taxon>Timematoidea</taxon>
        <taxon>Timematidae</taxon>
        <taxon>Timema</taxon>
    </lineage>
</organism>
<protein>
    <recommendedName>
        <fullName evidence="6">HMG box domain-containing protein</fullName>
    </recommendedName>
</protein>
<evidence type="ECO:0000256" key="2">
    <source>
        <dbReference type="ARBA" id="ARBA00023125"/>
    </source>
</evidence>
<dbReference type="GO" id="GO:0030182">
    <property type="term" value="P:neuron differentiation"/>
    <property type="evidence" value="ECO:0007669"/>
    <property type="project" value="TreeGrafter"/>
</dbReference>
<keyword evidence="3 4" id="KW-0539">Nucleus</keyword>
<dbReference type="InterPro" id="IPR009071">
    <property type="entry name" value="HMG_box_dom"/>
</dbReference>
<proteinExistence type="predicted"/>
<accession>A0A7R9CWL7</accession>
<feature type="compositionally biased region" description="Polar residues" evidence="5">
    <location>
        <begin position="310"/>
        <end position="320"/>
    </location>
</feature>
<dbReference type="GO" id="GO:0000122">
    <property type="term" value="P:negative regulation of transcription by RNA polymerase II"/>
    <property type="evidence" value="ECO:0007669"/>
    <property type="project" value="TreeGrafter"/>
</dbReference>
<dbReference type="GO" id="GO:0005634">
    <property type="term" value="C:nucleus"/>
    <property type="evidence" value="ECO:0007669"/>
    <property type="project" value="UniProtKB-SubCell"/>
</dbReference>
<dbReference type="SMART" id="SM00398">
    <property type="entry name" value="HMG"/>
    <property type="match status" value="1"/>
</dbReference>
<comment type="subcellular location">
    <subcellularLocation>
        <location evidence="1">Nucleus</location>
    </subcellularLocation>
</comment>
<feature type="compositionally biased region" description="Low complexity" evidence="5">
    <location>
        <begin position="95"/>
        <end position="112"/>
    </location>
</feature>
<evidence type="ECO:0000313" key="7">
    <source>
        <dbReference type="EMBL" id="CAD7403806.1"/>
    </source>
</evidence>
<dbReference type="Gene3D" id="1.10.30.10">
    <property type="entry name" value="High mobility group box domain"/>
    <property type="match status" value="1"/>
</dbReference>